<evidence type="ECO:0000313" key="7">
    <source>
        <dbReference type="Proteomes" id="UP001180487"/>
    </source>
</evidence>
<proteinExistence type="inferred from homology"/>
<dbReference type="Proteomes" id="UP001180487">
    <property type="component" value="Unassembled WGS sequence"/>
</dbReference>
<dbReference type="SUPFAM" id="SSF46785">
    <property type="entry name" value="Winged helix' DNA-binding domain"/>
    <property type="match status" value="1"/>
</dbReference>
<dbReference type="Pfam" id="PF00126">
    <property type="entry name" value="HTH_1"/>
    <property type="match status" value="1"/>
</dbReference>
<organism evidence="6 7">
    <name type="scientific">Rhodoferax ferrireducens</name>
    <dbReference type="NCBI Taxonomy" id="192843"/>
    <lineage>
        <taxon>Bacteria</taxon>
        <taxon>Pseudomonadati</taxon>
        <taxon>Pseudomonadota</taxon>
        <taxon>Betaproteobacteria</taxon>
        <taxon>Burkholderiales</taxon>
        <taxon>Comamonadaceae</taxon>
        <taxon>Rhodoferax</taxon>
    </lineage>
</organism>
<keyword evidence="7" id="KW-1185">Reference proteome</keyword>
<dbReference type="PRINTS" id="PR00039">
    <property type="entry name" value="HTHLYSR"/>
</dbReference>
<gene>
    <name evidence="6" type="ORF">J2X19_000582</name>
</gene>
<dbReference type="EMBL" id="JAVDXT010000001">
    <property type="protein sequence ID" value="MDR7375924.1"/>
    <property type="molecule type" value="Genomic_DNA"/>
</dbReference>
<dbReference type="InterPro" id="IPR005119">
    <property type="entry name" value="LysR_subst-bd"/>
</dbReference>
<name>A0ABU2C3K3_9BURK</name>
<sequence>MNTSTDQLKRMGIFAEVVAAGSLTAAAKQLGMTPSAVSQHLRQLEKALGLALLHRSTRKLTLTEAGARYHVGCAAMVAAARSADQALARLRDEPEGELRLAAPIGFASLLASALQPLRSHPKLTLRLLLDDAVIDLIEARVDIALRVGNLANSSLVARKIGRMGRQLCAAPAYLAEHGWPQQPQDLLQHAWLGSGADNTTFDTLELHGADAALQVVQLEGRVQASQVSALHALCVAGWGICMAVRKEDFQALADGRLMPVLPGWQLSDLPVYAVTPRRGEQPAKVRHTLDLLAAYFAEVYAA</sequence>
<keyword evidence="2" id="KW-0805">Transcription regulation</keyword>
<dbReference type="InterPro" id="IPR036388">
    <property type="entry name" value="WH-like_DNA-bd_sf"/>
</dbReference>
<dbReference type="SUPFAM" id="SSF53850">
    <property type="entry name" value="Periplasmic binding protein-like II"/>
    <property type="match status" value="1"/>
</dbReference>
<dbReference type="RefSeq" id="WP_310370500.1">
    <property type="nucleotide sequence ID" value="NZ_JAVDXT010000001.1"/>
</dbReference>
<keyword evidence="3 6" id="KW-0238">DNA-binding</keyword>
<evidence type="ECO:0000256" key="1">
    <source>
        <dbReference type="ARBA" id="ARBA00009437"/>
    </source>
</evidence>
<feature type="domain" description="HTH lysR-type" evidence="5">
    <location>
        <begin position="6"/>
        <end position="63"/>
    </location>
</feature>
<dbReference type="PROSITE" id="PS50931">
    <property type="entry name" value="HTH_LYSR"/>
    <property type="match status" value="1"/>
</dbReference>
<evidence type="ECO:0000259" key="5">
    <source>
        <dbReference type="PROSITE" id="PS50931"/>
    </source>
</evidence>
<evidence type="ECO:0000313" key="6">
    <source>
        <dbReference type="EMBL" id="MDR7375924.1"/>
    </source>
</evidence>
<evidence type="ECO:0000256" key="4">
    <source>
        <dbReference type="ARBA" id="ARBA00023163"/>
    </source>
</evidence>
<dbReference type="Gene3D" id="3.40.190.290">
    <property type="match status" value="1"/>
</dbReference>
<dbReference type="GO" id="GO:0003677">
    <property type="term" value="F:DNA binding"/>
    <property type="evidence" value="ECO:0007669"/>
    <property type="project" value="UniProtKB-KW"/>
</dbReference>
<keyword evidence="4" id="KW-0804">Transcription</keyword>
<comment type="caution">
    <text evidence="6">The sequence shown here is derived from an EMBL/GenBank/DDBJ whole genome shotgun (WGS) entry which is preliminary data.</text>
</comment>
<dbReference type="PANTHER" id="PTHR30537:SF30">
    <property type="entry name" value="TRANSCRIPTIONAL REGULATOR-RELATED"/>
    <property type="match status" value="1"/>
</dbReference>
<dbReference type="InterPro" id="IPR058163">
    <property type="entry name" value="LysR-type_TF_proteobact-type"/>
</dbReference>
<dbReference type="Gene3D" id="1.10.10.10">
    <property type="entry name" value="Winged helix-like DNA-binding domain superfamily/Winged helix DNA-binding domain"/>
    <property type="match status" value="1"/>
</dbReference>
<evidence type="ECO:0000256" key="2">
    <source>
        <dbReference type="ARBA" id="ARBA00023015"/>
    </source>
</evidence>
<accession>A0ABU2C3K3</accession>
<dbReference type="InterPro" id="IPR036390">
    <property type="entry name" value="WH_DNA-bd_sf"/>
</dbReference>
<dbReference type="PANTHER" id="PTHR30537">
    <property type="entry name" value="HTH-TYPE TRANSCRIPTIONAL REGULATOR"/>
    <property type="match status" value="1"/>
</dbReference>
<evidence type="ECO:0000256" key="3">
    <source>
        <dbReference type="ARBA" id="ARBA00023125"/>
    </source>
</evidence>
<dbReference type="InterPro" id="IPR000847">
    <property type="entry name" value="LysR_HTH_N"/>
</dbReference>
<protein>
    <submittedName>
        <fullName evidence="6">DNA-binding transcriptional LysR family regulator</fullName>
    </submittedName>
</protein>
<dbReference type="CDD" id="cd08422">
    <property type="entry name" value="PBP2_CrgA_like"/>
    <property type="match status" value="1"/>
</dbReference>
<comment type="similarity">
    <text evidence="1">Belongs to the LysR transcriptional regulatory family.</text>
</comment>
<reference evidence="6 7" key="1">
    <citation type="submission" date="2023-07" db="EMBL/GenBank/DDBJ databases">
        <title>Sorghum-associated microbial communities from plants grown in Nebraska, USA.</title>
        <authorList>
            <person name="Schachtman D."/>
        </authorList>
    </citation>
    <scope>NUCLEOTIDE SEQUENCE [LARGE SCALE GENOMIC DNA]</scope>
    <source>
        <strain evidence="6 7">BE313</strain>
    </source>
</reference>
<dbReference type="Pfam" id="PF03466">
    <property type="entry name" value="LysR_substrate"/>
    <property type="match status" value="1"/>
</dbReference>